<feature type="transmembrane region" description="Helical" evidence="2">
    <location>
        <begin position="24"/>
        <end position="43"/>
    </location>
</feature>
<keyword evidence="1" id="KW-0175">Coiled coil</keyword>
<dbReference type="EMBL" id="NOJY02000024">
    <property type="protein sequence ID" value="RDY26551.1"/>
    <property type="molecule type" value="Genomic_DNA"/>
</dbReference>
<feature type="coiled-coil region" evidence="1">
    <location>
        <begin position="214"/>
        <end position="264"/>
    </location>
</feature>
<evidence type="ECO:0000313" key="5">
    <source>
        <dbReference type="Proteomes" id="UP000215694"/>
    </source>
</evidence>
<dbReference type="GO" id="GO:0016020">
    <property type="term" value="C:membrane"/>
    <property type="evidence" value="ECO:0007669"/>
    <property type="project" value="InterPro"/>
</dbReference>
<dbReference type="RefSeq" id="WP_094368105.1">
    <property type="nucleotide sequence ID" value="NZ_NOJY02000024.1"/>
</dbReference>
<evidence type="ECO:0000259" key="3">
    <source>
        <dbReference type="SMART" id="SM00244"/>
    </source>
</evidence>
<proteinExistence type="predicted"/>
<feature type="domain" description="Band 7" evidence="3">
    <location>
        <begin position="44"/>
        <end position="222"/>
    </location>
</feature>
<keyword evidence="2" id="KW-1133">Transmembrane helix</keyword>
<evidence type="ECO:0000313" key="4">
    <source>
        <dbReference type="EMBL" id="RDY26551.1"/>
    </source>
</evidence>
<gene>
    <name evidence="4" type="ORF">CHL78_012925</name>
</gene>
<dbReference type="PANTHER" id="PTHR23222">
    <property type="entry name" value="PROHIBITIN"/>
    <property type="match status" value="1"/>
</dbReference>
<keyword evidence="5" id="KW-1185">Reference proteome</keyword>
<dbReference type="Gene3D" id="3.30.479.30">
    <property type="entry name" value="Band 7 domain"/>
    <property type="match status" value="1"/>
</dbReference>
<evidence type="ECO:0000256" key="2">
    <source>
        <dbReference type="SAM" id="Phobius"/>
    </source>
</evidence>
<accession>A0A371J184</accession>
<dbReference type="InterPro" id="IPR001107">
    <property type="entry name" value="Band_7"/>
</dbReference>
<dbReference type="AlphaFoldDB" id="A0A371J184"/>
<dbReference type="CDD" id="cd03401">
    <property type="entry name" value="SPFH_prohibitin"/>
    <property type="match status" value="1"/>
</dbReference>
<dbReference type="InterPro" id="IPR000163">
    <property type="entry name" value="Prohibitin"/>
</dbReference>
<keyword evidence="2" id="KW-0472">Membrane</keyword>
<dbReference type="Pfam" id="PF01145">
    <property type="entry name" value="Band_7"/>
    <property type="match status" value="1"/>
</dbReference>
<evidence type="ECO:0000256" key="1">
    <source>
        <dbReference type="SAM" id="Coils"/>
    </source>
</evidence>
<reference evidence="4 5" key="1">
    <citation type="journal article" date="2017" name="Genome Announc.">
        <title>Draft Genome Sequence of Romboutsia weinsteinii sp. nov. Strain CCRI-19649(T) Isolated from Surface Water.</title>
        <authorList>
            <person name="Maheux A.F."/>
            <person name="Boudreau D.K."/>
            <person name="Berube E."/>
            <person name="Boissinot M."/>
            <person name="Cantin P."/>
            <person name="Raymond F."/>
            <person name="Corbeil J."/>
            <person name="Omar R.F."/>
            <person name="Bergeron M.G."/>
        </authorList>
    </citation>
    <scope>NUCLEOTIDE SEQUENCE [LARGE SCALE GENOMIC DNA]</scope>
    <source>
        <strain evidence="4 5">CCRI-19649</strain>
    </source>
</reference>
<organism evidence="4 5">
    <name type="scientific">Romboutsia weinsteinii</name>
    <dbReference type="NCBI Taxonomy" id="2020949"/>
    <lineage>
        <taxon>Bacteria</taxon>
        <taxon>Bacillati</taxon>
        <taxon>Bacillota</taxon>
        <taxon>Clostridia</taxon>
        <taxon>Peptostreptococcales</taxon>
        <taxon>Peptostreptococcaceae</taxon>
        <taxon>Romboutsia</taxon>
    </lineage>
</organism>
<dbReference type="PANTHER" id="PTHR23222:SF0">
    <property type="entry name" value="PROHIBITIN 1"/>
    <property type="match status" value="1"/>
</dbReference>
<dbReference type="Proteomes" id="UP000215694">
    <property type="component" value="Unassembled WGS sequence"/>
</dbReference>
<sequence>MGDNEVKQDEEVSKNKKDNSGNNIVKKISIAIPLLALLVILILTCTTTIKQGHVGAVYDRFKKGIQGYTLSEGINFKTPWQSVNEFPVSIETVYMSKDMREGSEADESILISCNDGSLSADLTFSYRFKTEDVPKVQRQYRGKGGQEIMNSVLRGQLRSWISEVTKNYSTMEVHLTKKEVVNEKLTEHLNKKAEKYGVMFENVSLAETRASKEVQAAIEKRQQISQEVEQQRLQLEKAEIAKQAAQLEAEKKIIQAEGEKKANEIKAQGLDERILREQYIKKWDGKLPQVVGSDSSILTNLGE</sequence>
<protein>
    <submittedName>
        <fullName evidence="4">Prohibitin family protein</fullName>
    </submittedName>
</protein>
<dbReference type="SUPFAM" id="SSF117892">
    <property type="entry name" value="Band 7/SPFH domain"/>
    <property type="match status" value="1"/>
</dbReference>
<dbReference type="InterPro" id="IPR036013">
    <property type="entry name" value="Band_7/SPFH_dom_sf"/>
</dbReference>
<dbReference type="SMART" id="SM00244">
    <property type="entry name" value="PHB"/>
    <property type="match status" value="1"/>
</dbReference>
<name>A0A371J184_9FIRM</name>
<comment type="caution">
    <text evidence="4">The sequence shown here is derived from an EMBL/GenBank/DDBJ whole genome shotgun (WGS) entry which is preliminary data.</text>
</comment>
<keyword evidence="2" id="KW-0812">Transmembrane</keyword>
<dbReference type="OrthoDB" id="9812991at2"/>